<dbReference type="EMBL" id="BAAATM010000013">
    <property type="protein sequence ID" value="GAA2540005.1"/>
    <property type="molecule type" value="Genomic_DNA"/>
</dbReference>
<dbReference type="CDD" id="cd04586">
    <property type="entry name" value="CBS_pair_BON_assoc"/>
    <property type="match status" value="1"/>
</dbReference>
<reference evidence="7" key="1">
    <citation type="journal article" date="2019" name="Int. J. Syst. Evol. Microbiol.">
        <title>The Global Catalogue of Microorganisms (GCM) 10K type strain sequencing project: providing services to taxonomists for standard genome sequencing and annotation.</title>
        <authorList>
            <consortium name="The Broad Institute Genomics Platform"/>
            <consortium name="The Broad Institute Genome Sequencing Center for Infectious Disease"/>
            <person name="Wu L."/>
            <person name="Ma J."/>
        </authorList>
    </citation>
    <scope>NUCLEOTIDE SEQUENCE [LARGE SCALE GENOMIC DNA]</scope>
    <source>
        <strain evidence="7">JCM 6924</strain>
    </source>
</reference>
<evidence type="ECO:0000256" key="2">
    <source>
        <dbReference type="PROSITE-ProRule" id="PRU00703"/>
    </source>
</evidence>
<evidence type="ECO:0000256" key="1">
    <source>
        <dbReference type="ARBA" id="ARBA00023122"/>
    </source>
</evidence>
<dbReference type="InterPro" id="IPR017080">
    <property type="entry name" value="UCP036990_CBS_BON"/>
</dbReference>
<dbReference type="SMART" id="SM00116">
    <property type="entry name" value="CBS"/>
    <property type="match status" value="2"/>
</dbReference>
<evidence type="ECO:0000259" key="4">
    <source>
        <dbReference type="PROSITE" id="PS50914"/>
    </source>
</evidence>
<feature type="compositionally biased region" description="Basic residues" evidence="3">
    <location>
        <begin position="68"/>
        <end position="77"/>
    </location>
</feature>
<feature type="region of interest" description="Disordered" evidence="3">
    <location>
        <begin position="62"/>
        <end position="83"/>
    </location>
</feature>
<feature type="domain" description="CBS" evidence="5">
    <location>
        <begin position="10"/>
        <end position="70"/>
    </location>
</feature>
<dbReference type="PROSITE" id="PS50914">
    <property type="entry name" value="BON"/>
    <property type="match status" value="1"/>
</dbReference>
<keyword evidence="1 2" id="KW-0129">CBS domain</keyword>
<dbReference type="InterPro" id="IPR046342">
    <property type="entry name" value="CBS_dom_sf"/>
</dbReference>
<dbReference type="InterPro" id="IPR051257">
    <property type="entry name" value="Diverse_CBS-Domain"/>
</dbReference>
<evidence type="ECO:0000256" key="3">
    <source>
        <dbReference type="SAM" id="MobiDB-lite"/>
    </source>
</evidence>
<dbReference type="Pfam" id="PF00571">
    <property type="entry name" value="CBS"/>
    <property type="match status" value="2"/>
</dbReference>
<dbReference type="Proteomes" id="UP001501095">
    <property type="component" value="Unassembled WGS sequence"/>
</dbReference>
<protein>
    <submittedName>
        <fullName evidence="6">CBS domain-containing protein</fullName>
    </submittedName>
</protein>
<dbReference type="SUPFAM" id="SSF54631">
    <property type="entry name" value="CBS-domain pair"/>
    <property type="match status" value="1"/>
</dbReference>
<name>A0ABP6B5R6_9ACTN</name>
<evidence type="ECO:0000313" key="7">
    <source>
        <dbReference type="Proteomes" id="UP001501095"/>
    </source>
</evidence>
<keyword evidence="7" id="KW-1185">Reference proteome</keyword>
<dbReference type="PIRSF" id="PIRSF036990">
    <property type="entry name" value="UCP036990_CBS_BON"/>
    <property type="match status" value="1"/>
</dbReference>
<organism evidence="6 7">
    <name type="scientific">Streptomyces levis</name>
    <dbReference type="NCBI Taxonomy" id="285566"/>
    <lineage>
        <taxon>Bacteria</taxon>
        <taxon>Bacillati</taxon>
        <taxon>Actinomycetota</taxon>
        <taxon>Actinomycetes</taxon>
        <taxon>Kitasatosporales</taxon>
        <taxon>Streptomycetaceae</taxon>
        <taxon>Streptomyces</taxon>
    </lineage>
</organism>
<comment type="caution">
    <text evidence="6">The sequence shown here is derived from an EMBL/GenBank/DDBJ whole genome shotgun (WGS) entry which is preliminary data.</text>
</comment>
<dbReference type="Gene3D" id="3.10.580.10">
    <property type="entry name" value="CBS-domain"/>
    <property type="match status" value="1"/>
</dbReference>
<gene>
    <name evidence="6" type="ORF">GCM10010423_42440</name>
</gene>
<accession>A0ABP6B5R6</accession>
<evidence type="ECO:0000313" key="6">
    <source>
        <dbReference type="EMBL" id="GAA2540005.1"/>
    </source>
</evidence>
<dbReference type="InterPro" id="IPR000644">
    <property type="entry name" value="CBS_dom"/>
</dbReference>
<evidence type="ECO:0000259" key="5">
    <source>
        <dbReference type="PROSITE" id="PS51371"/>
    </source>
</evidence>
<sequence>MKHSKVGTLMTADVVRAEYGTPFKEVARRLAEHRISGLPVVDDDEKVLGVISETDLMVRQAEVPGPPRPRRWSRLPRRPTGTRTRRIKARARTAGQLMSHPAITVHGDATVVEAARVMAHHRVERLPVVDDEQRLVGIVTRRDLLEVFLRTDPEIRAAIRSEVLGRALCLPPDAVDVDVHQGVVTLTGQLERRVETTMAVEMCHQMDGVVAVVDHLTYRFDDSRPPPGEPAVHGLPYYWQRGREGT</sequence>
<feature type="domain" description="CBS" evidence="5">
    <location>
        <begin position="98"/>
        <end position="154"/>
    </location>
</feature>
<dbReference type="Pfam" id="PF04972">
    <property type="entry name" value="BON"/>
    <property type="match status" value="1"/>
</dbReference>
<proteinExistence type="predicted"/>
<dbReference type="PROSITE" id="PS51371">
    <property type="entry name" value="CBS"/>
    <property type="match status" value="2"/>
</dbReference>
<dbReference type="Gene3D" id="3.30.1340.30">
    <property type="match status" value="1"/>
</dbReference>
<feature type="domain" description="BON" evidence="4">
    <location>
        <begin position="151"/>
        <end position="220"/>
    </location>
</feature>
<dbReference type="InterPro" id="IPR007055">
    <property type="entry name" value="BON_dom"/>
</dbReference>
<dbReference type="PANTHER" id="PTHR43080">
    <property type="entry name" value="CBS DOMAIN-CONTAINING PROTEIN CBSX3, MITOCHONDRIAL"/>
    <property type="match status" value="1"/>
</dbReference>
<dbReference type="PANTHER" id="PTHR43080:SF29">
    <property type="entry name" value="OS02G0818000 PROTEIN"/>
    <property type="match status" value="1"/>
</dbReference>
<dbReference type="RefSeq" id="WP_344538905.1">
    <property type="nucleotide sequence ID" value="NZ_BAAATM010000013.1"/>
</dbReference>